<evidence type="ECO:0000313" key="2">
    <source>
        <dbReference type="Proteomes" id="UP000181997"/>
    </source>
</evidence>
<name>A0A0V8H8E1_9BACI</name>
<dbReference type="AlphaFoldDB" id="A0A0V8H8E1"/>
<dbReference type="InterPro" id="IPR020140">
    <property type="entry name" value="Uncharacterised_YusG"/>
</dbReference>
<protein>
    <recommendedName>
        <fullName evidence="3">DUF2553 domain-containing protein</fullName>
    </recommendedName>
</protein>
<proteinExistence type="predicted"/>
<evidence type="ECO:0000313" key="1">
    <source>
        <dbReference type="EMBL" id="SCC32914.1"/>
    </source>
</evidence>
<dbReference type="Proteomes" id="UP000181997">
    <property type="component" value="Unassembled WGS sequence"/>
</dbReference>
<organism evidence="1 2">
    <name type="scientific">[Bacillus] enclensis</name>
    <dbReference type="NCBI Taxonomy" id="1402860"/>
    <lineage>
        <taxon>Bacteria</taxon>
        <taxon>Bacillati</taxon>
        <taxon>Bacillota</taxon>
        <taxon>Bacilli</taxon>
        <taxon>Bacillales</taxon>
        <taxon>Bacillaceae</taxon>
        <taxon>Rossellomorea</taxon>
    </lineage>
</organism>
<evidence type="ECO:0008006" key="3">
    <source>
        <dbReference type="Google" id="ProtNLM"/>
    </source>
</evidence>
<dbReference type="EMBL" id="FMAU01000008">
    <property type="protein sequence ID" value="SCC32914.1"/>
    <property type="molecule type" value="Genomic_DNA"/>
</dbReference>
<keyword evidence="2" id="KW-1185">Reference proteome</keyword>
<dbReference type="RefSeq" id="WP_032086537.1">
    <property type="nucleotide sequence ID" value="NZ_FMAU01000008.1"/>
</dbReference>
<accession>A0A0V8H8E1</accession>
<dbReference type="OrthoDB" id="2876840at2"/>
<reference evidence="2" key="1">
    <citation type="submission" date="2016-08" db="EMBL/GenBank/DDBJ databases">
        <authorList>
            <person name="Varghese N."/>
            <person name="Submissions Spin"/>
        </authorList>
    </citation>
    <scope>NUCLEOTIDE SEQUENCE [LARGE SCALE GENOMIC DNA]</scope>
    <source>
        <strain evidence="2">SGD-1123</strain>
    </source>
</reference>
<sequence length="78" mass="8792">MTLEPKKLDVTDRVTGKLKNGELELYLDNQPVGRMAVPLDGISMEPNFETKENKIFQSYTATEGSDTRYTDCDEGGWC</sequence>
<gene>
    <name evidence="1" type="ORF">GA0061094_4019</name>
</gene>
<dbReference type="Pfam" id="PF10830">
    <property type="entry name" value="DUF2553"/>
    <property type="match status" value="1"/>
</dbReference>